<organism evidence="2 3">
    <name type="scientific">Monilinia fructigena</name>
    <dbReference type="NCBI Taxonomy" id="38457"/>
    <lineage>
        <taxon>Eukaryota</taxon>
        <taxon>Fungi</taxon>
        <taxon>Dikarya</taxon>
        <taxon>Ascomycota</taxon>
        <taxon>Pezizomycotina</taxon>
        <taxon>Leotiomycetes</taxon>
        <taxon>Helotiales</taxon>
        <taxon>Sclerotiniaceae</taxon>
        <taxon>Monilinia</taxon>
    </lineage>
</organism>
<feature type="compositionally biased region" description="Polar residues" evidence="1">
    <location>
        <begin position="89"/>
        <end position="121"/>
    </location>
</feature>
<feature type="compositionally biased region" description="Polar residues" evidence="1">
    <location>
        <begin position="140"/>
        <end position="152"/>
    </location>
</feature>
<accession>A0A395IR37</accession>
<proteinExistence type="predicted"/>
<evidence type="ECO:0000256" key="1">
    <source>
        <dbReference type="SAM" id="MobiDB-lite"/>
    </source>
</evidence>
<dbReference type="AlphaFoldDB" id="A0A395IR37"/>
<dbReference type="EMBL" id="QKRW01000022">
    <property type="protein sequence ID" value="RAL62767.1"/>
    <property type="molecule type" value="Genomic_DNA"/>
</dbReference>
<reference evidence="2 3" key="1">
    <citation type="submission" date="2018-06" db="EMBL/GenBank/DDBJ databases">
        <title>Genome Sequence of the Brown Rot Fungal Pathogen Monilinia fructigena.</title>
        <authorList>
            <person name="Landi L."/>
            <person name="De Miccolis Angelini R.M."/>
            <person name="Pollastro S."/>
            <person name="Abate D."/>
            <person name="Faretra F."/>
            <person name="Romanazzi G."/>
        </authorList>
    </citation>
    <scope>NUCLEOTIDE SEQUENCE [LARGE SCALE GENOMIC DNA]</scope>
    <source>
        <strain evidence="2 3">Mfrg269</strain>
    </source>
</reference>
<sequence>MGVATNGRGGNGSGISAGSIRGVNVLPQGLTRGRTITQGRPAIPPRNSNVAPPPIDPEAGIDVPPPSYEQAATEPAYEPTNDTPAYPNTDPSQGTSAYTATSNGQQSSPANFPGRRNTTSSGGPGMVQPLIDQVPGRRIPNQNQGLPPSQQQERQKDCIVM</sequence>
<gene>
    <name evidence="2" type="ORF">DID88_004609</name>
</gene>
<feature type="region of interest" description="Disordered" evidence="1">
    <location>
        <begin position="1"/>
        <end position="161"/>
    </location>
</feature>
<protein>
    <submittedName>
        <fullName evidence="2">Uncharacterized protein</fullName>
    </submittedName>
</protein>
<keyword evidence="3" id="KW-1185">Reference proteome</keyword>
<evidence type="ECO:0000313" key="3">
    <source>
        <dbReference type="Proteomes" id="UP000249056"/>
    </source>
</evidence>
<comment type="caution">
    <text evidence="2">The sequence shown here is derived from an EMBL/GenBank/DDBJ whole genome shotgun (WGS) entry which is preliminary data.</text>
</comment>
<name>A0A395IR37_9HELO</name>
<dbReference type="Proteomes" id="UP000249056">
    <property type="component" value="Unassembled WGS sequence"/>
</dbReference>
<evidence type="ECO:0000313" key="2">
    <source>
        <dbReference type="EMBL" id="RAL62767.1"/>
    </source>
</evidence>